<name>A0ABS4KVL2_9CLOT</name>
<dbReference type="EMBL" id="JAGGLM010000030">
    <property type="protein sequence ID" value="MBP2034082.1"/>
    <property type="molecule type" value="Genomic_DNA"/>
</dbReference>
<dbReference type="Gene3D" id="3.30.1340.20">
    <property type="entry name" value="3H domain"/>
    <property type="match status" value="1"/>
</dbReference>
<keyword evidence="4" id="KW-1185">Reference proteome</keyword>
<proteinExistence type="predicted"/>
<organism evidence="3 4">
    <name type="scientific">Clostridium algifaecis</name>
    <dbReference type="NCBI Taxonomy" id="1472040"/>
    <lineage>
        <taxon>Bacteria</taxon>
        <taxon>Bacillati</taxon>
        <taxon>Bacillota</taxon>
        <taxon>Clostridia</taxon>
        <taxon>Eubacteriales</taxon>
        <taxon>Clostridiaceae</taxon>
        <taxon>Clostridium</taxon>
    </lineage>
</organism>
<dbReference type="InterPro" id="IPR036390">
    <property type="entry name" value="WH_DNA-bd_sf"/>
</dbReference>
<dbReference type="InterPro" id="IPR036388">
    <property type="entry name" value="WH-like_DNA-bd_sf"/>
</dbReference>
<evidence type="ECO:0000259" key="2">
    <source>
        <dbReference type="Pfam" id="PF08279"/>
    </source>
</evidence>
<comment type="caution">
    <text evidence="3">The sequence shown here is derived from an EMBL/GenBank/DDBJ whole genome shotgun (WGS) entry which is preliminary data.</text>
</comment>
<dbReference type="PANTHER" id="PTHR40068:SF1">
    <property type="entry name" value="TRANSCRIPTION REPRESSOR NIAR-RELATED"/>
    <property type="match status" value="1"/>
</dbReference>
<accession>A0ABS4KVL2</accession>
<dbReference type="Pfam" id="PF02829">
    <property type="entry name" value="3H"/>
    <property type="match status" value="1"/>
</dbReference>
<dbReference type="InterPro" id="IPR026043">
    <property type="entry name" value="NadR"/>
</dbReference>
<dbReference type="SUPFAM" id="SSF75500">
    <property type="entry name" value="Putative transcriptional regulator TM1602, C-terminal domain"/>
    <property type="match status" value="1"/>
</dbReference>
<dbReference type="SUPFAM" id="SSF46785">
    <property type="entry name" value="Winged helix' DNA-binding domain"/>
    <property type="match status" value="1"/>
</dbReference>
<feature type="domain" description="Helix-turn-helix type 11" evidence="2">
    <location>
        <begin position="6"/>
        <end position="58"/>
    </location>
</feature>
<dbReference type="InterPro" id="IPR004173">
    <property type="entry name" value="3H_domain"/>
</dbReference>
<dbReference type="Pfam" id="PF08279">
    <property type="entry name" value="HTH_11"/>
    <property type="match status" value="1"/>
</dbReference>
<dbReference type="PANTHER" id="PTHR40068">
    <property type="entry name" value="TRANSCRIPTION REPRESSOR NIAR-RELATED"/>
    <property type="match status" value="1"/>
</dbReference>
<reference evidence="3 4" key="1">
    <citation type="submission" date="2021-03" db="EMBL/GenBank/DDBJ databases">
        <title>Genomic Encyclopedia of Type Strains, Phase IV (KMG-IV): sequencing the most valuable type-strain genomes for metagenomic binning, comparative biology and taxonomic classification.</title>
        <authorList>
            <person name="Goeker M."/>
        </authorList>
    </citation>
    <scope>NUCLEOTIDE SEQUENCE [LARGE SCALE GENOMIC DNA]</scope>
    <source>
        <strain evidence="3 4">DSM 28783</strain>
    </source>
</reference>
<evidence type="ECO:0000259" key="1">
    <source>
        <dbReference type="Pfam" id="PF02829"/>
    </source>
</evidence>
<dbReference type="RefSeq" id="WP_209703313.1">
    <property type="nucleotide sequence ID" value="NZ_JAGGLM010000030.1"/>
</dbReference>
<sequence>MNSEKRRIDIEKILKSSNKPQKGHILAEKLGVTRQVIVKDIAILRAEGKNIIATPEGYMVPKSEKNRIKKVIAVCHSVDEMEDELSTIVKFGAIVEDVTIEHSVYGEIKAMLMIKSLYDVENFILKIKETKSEPLLILTGGVHLHTISTDNYSAIDNIKSELKNKGYLISD</sequence>
<dbReference type="Gene3D" id="1.10.10.10">
    <property type="entry name" value="Winged helix-like DNA-binding domain superfamily/Winged helix DNA-binding domain"/>
    <property type="match status" value="1"/>
</dbReference>
<gene>
    <name evidence="3" type="ORF">J2Z42_002801</name>
</gene>
<dbReference type="PIRSF" id="PIRSF037847">
    <property type="entry name" value="NiaR"/>
    <property type="match status" value="1"/>
</dbReference>
<feature type="domain" description="3H" evidence="1">
    <location>
        <begin position="72"/>
        <end position="168"/>
    </location>
</feature>
<dbReference type="Proteomes" id="UP001519307">
    <property type="component" value="Unassembled WGS sequence"/>
</dbReference>
<evidence type="ECO:0000313" key="4">
    <source>
        <dbReference type="Proteomes" id="UP001519307"/>
    </source>
</evidence>
<dbReference type="InterPro" id="IPR013196">
    <property type="entry name" value="HTH_11"/>
</dbReference>
<protein>
    <submittedName>
        <fullName evidence="3">Transcriptional regulator of NAD metabolism</fullName>
    </submittedName>
</protein>
<dbReference type="InterPro" id="IPR035922">
    <property type="entry name" value="3H_dom_sf"/>
</dbReference>
<evidence type="ECO:0000313" key="3">
    <source>
        <dbReference type="EMBL" id="MBP2034082.1"/>
    </source>
</evidence>